<reference evidence="2 3" key="1">
    <citation type="submission" date="2022-12" db="EMBL/GenBank/DDBJ databases">
        <title>Chromosome-level genome assembly of true bugs.</title>
        <authorList>
            <person name="Ma L."/>
            <person name="Li H."/>
        </authorList>
    </citation>
    <scope>NUCLEOTIDE SEQUENCE [LARGE SCALE GENOMIC DNA]</scope>
    <source>
        <strain evidence="2">Lab_2022b</strain>
    </source>
</reference>
<name>A0AAW1CRT1_9HEMI</name>
<dbReference type="AlphaFoldDB" id="A0AAW1CRT1"/>
<feature type="region of interest" description="Disordered" evidence="1">
    <location>
        <begin position="608"/>
        <end position="627"/>
    </location>
</feature>
<sequence length="1079" mass="125597">MVYHVDDSLLREETEIGIPEKVTRRISRDRLSTPTYISFDNDYVEVVLGRLSKEERRRKLCLDRKKKAQMPECLCHFSLNTADKCSCAKRKHDDEIIEAMCPRCMQPVSKCLCVENAVDDVIPECTCVCRCGNMGKKSCPCKCICFHNGHEDEEFAEEFEAFEEETSCSFVCHCSASDEKDCRCSCQCQEDESSECICWCQCDASDMEKCTCVCTCRLKEKRSIENEKPDLQKETEDLYEVEDTVVKCTCGCHYVGVDQEDFTCFCKRDGIGLYEIDENEFECQCSAIKQQDCSCICKYRRKNSFETDETRIEQEFESESTELCQCASAVTDRSPCLCPCPSDIKCNKCTCNKMNYSKMTSVNKMRKRLEELIKCKNYVMELNRQIIRENIHLENSEIKKLLYHPRTICLSELPIIEPNEIVIDRYITRLAVPSKSKTYDFKTVSRKKYRHSGTVCTMILPCLEKGCKVPSNPIPDIRFHEAGDCVQILGKYLNIDDYEHNYVSFWILDLLSLTIKRCQFQLVYNKNQKRFIQWFIYIFKTLQFTNSNRREIFDDLDQMILKSGEYMEQNLTHIIPSPHFAEYLLKSDETSEEVRTMVQRGSQRTYYGAASSVDEPSSSKRSARSTVDGKVSKTSSLLLRWSLESEDENDASEISINDTASPFIDPDVSKPILSDLVVVTNQLYFIFAQQWTHHILTHICRHPIEIKEIPLSRCMKLPPVQVPSYPPLFTTDCDEYLYKYNKICEEKVKQLKELFARSKKKRDKQKKDKDIDDNSDVNYEDAEDAEGNRDNRQSSDKSDDIENNRMDFSKKSPIPWKDLLTNDYNFSYNELTKPKCRCQPYNDSVLPLQAAISKTYFENFIPITYVEQAQASGDPDKIDLKLAYDKDERQPPQDEMSENTREQVNHALKTLLIQKERELKYEQRNEMFDEFLKDVERKKSEEEMYGKVSGKDNESEKQSKKSRRLRQSTDFSYSSKETSGNQRNVTNASLTKTVQSSPGVTNTRDLKTNQDKNTQTTEESKKRQRKKSFRSMMVKKTNEETQRKSRKDQIKEIKSNNNKTKALNANNKKKTLRLQTIRL</sequence>
<proteinExistence type="predicted"/>
<feature type="compositionally biased region" description="Acidic residues" evidence="1">
    <location>
        <begin position="773"/>
        <end position="785"/>
    </location>
</feature>
<keyword evidence="3" id="KW-1185">Reference proteome</keyword>
<feature type="compositionally biased region" description="Basic and acidic residues" evidence="1">
    <location>
        <begin position="1036"/>
        <end position="1054"/>
    </location>
</feature>
<feature type="compositionally biased region" description="Low complexity" evidence="1">
    <location>
        <begin position="1056"/>
        <end position="1066"/>
    </location>
</feature>
<feature type="region of interest" description="Disordered" evidence="1">
    <location>
        <begin position="940"/>
        <end position="1070"/>
    </location>
</feature>
<feature type="compositionally biased region" description="Polar residues" evidence="1">
    <location>
        <begin position="968"/>
        <end position="1003"/>
    </location>
</feature>
<feature type="region of interest" description="Disordered" evidence="1">
    <location>
        <begin position="762"/>
        <end position="809"/>
    </location>
</feature>
<accession>A0AAW1CRT1</accession>
<comment type="caution">
    <text evidence="2">The sequence shown here is derived from an EMBL/GenBank/DDBJ whole genome shotgun (WGS) entry which is preliminary data.</text>
</comment>
<evidence type="ECO:0000313" key="2">
    <source>
        <dbReference type="EMBL" id="KAK9501576.1"/>
    </source>
</evidence>
<feature type="compositionally biased region" description="Basic and acidic residues" evidence="1">
    <location>
        <begin position="786"/>
        <end position="809"/>
    </location>
</feature>
<feature type="compositionally biased region" description="Basic and acidic residues" evidence="1">
    <location>
        <begin position="940"/>
        <end position="959"/>
    </location>
</feature>
<evidence type="ECO:0000256" key="1">
    <source>
        <dbReference type="SAM" id="MobiDB-lite"/>
    </source>
</evidence>
<gene>
    <name evidence="2" type="ORF">O3M35_012278</name>
</gene>
<dbReference type="EMBL" id="JAPXFL010000009">
    <property type="protein sequence ID" value="KAK9501576.1"/>
    <property type="molecule type" value="Genomic_DNA"/>
</dbReference>
<organism evidence="2 3">
    <name type="scientific">Rhynocoris fuscipes</name>
    <dbReference type="NCBI Taxonomy" id="488301"/>
    <lineage>
        <taxon>Eukaryota</taxon>
        <taxon>Metazoa</taxon>
        <taxon>Ecdysozoa</taxon>
        <taxon>Arthropoda</taxon>
        <taxon>Hexapoda</taxon>
        <taxon>Insecta</taxon>
        <taxon>Pterygota</taxon>
        <taxon>Neoptera</taxon>
        <taxon>Paraneoptera</taxon>
        <taxon>Hemiptera</taxon>
        <taxon>Heteroptera</taxon>
        <taxon>Panheteroptera</taxon>
        <taxon>Cimicomorpha</taxon>
        <taxon>Reduviidae</taxon>
        <taxon>Harpactorinae</taxon>
        <taxon>Harpactorini</taxon>
        <taxon>Rhynocoris</taxon>
    </lineage>
</organism>
<dbReference type="Proteomes" id="UP001461498">
    <property type="component" value="Unassembled WGS sequence"/>
</dbReference>
<protein>
    <submittedName>
        <fullName evidence="2">Uncharacterized protein</fullName>
    </submittedName>
</protein>
<evidence type="ECO:0000313" key="3">
    <source>
        <dbReference type="Proteomes" id="UP001461498"/>
    </source>
</evidence>